<accession>A0A1S0TII9</accession>
<dbReference type="GeneID" id="9951734"/>
<dbReference type="AlphaFoldDB" id="A0A1S0TII9"/>
<dbReference type="KEGG" id="loa:LOAG_14253"/>
<feature type="region of interest" description="Disordered" evidence="1">
    <location>
        <begin position="52"/>
        <end position="84"/>
    </location>
</feature>
<protein>
    <submittedName>
        <fullName evidence="2">Uncharacterized protein</fullName>
    </submittedName>
</protein>
<dbReference type="RefSeq" id="XP_003149800.1">
    <property type="nucleotide sequence ID" value="XM_003149752.1"/>
</dbReference>
<organism evidence="2">
    <name type="scientific">Loa loa</name>
    <name type="common">Eye worm</name>
    <name type="synonym">Filaria loa</name>
    <dbReference type="NCBI Taxonomy" id="7209"/>
    <lineage>
        <taxon>Eukaryota</taxon>
        <taxon>Metazoa</taxon>
        <taxon>Ecdysozoa</taxon>
        <taxon>Nematoda</taxon>
        <taxon>Chromadorea</taxon>
        <taxon>Rhabditida</taxon>
        <taxon>Spirurina</taxon>
        <taxon>Spiruromorpha</taxon>
        <taxon>Filarioidea</taxon>
        <taxon>Onchocercidae</taxon>
        <taxon>Loa</taxon>
    </lineage>
</organism>
<dbReference type="CTD" id="9951734"/>
<sequence>MKCDDVLHFSFFPGVEEEMMMMVVVVEGKIFLMLKTKMIKLKDDANVKEELKIEAENDDDDNSNNNNNDIDDDDDNDSGCLTDKDVQIKPERKVMMIFKWERCSN</sequence>
<name>A0A1S0TII9_LOALO</name>
<dbReference type="EMBL" id="JH712448">
    <property type="protein sequence ID" value="EFO14268.1"/>
    <property type="molecule type" value="Genomic_DNA"/>
</dbReference>
<gene>
    <name evidence="2" type="ORF">LOAG_14253</name>
</gene>
<proteinExistence type="predicted"/>
<evidence type="ECO:0000313" key="2">
    <source>
        <dbReference type="EMBL" id="EFO14268.1"/>
    </source>
</evidence>
<reference evidence="2" key="1">
    <citation type="submission" date="2012-04" db="EMBL/GenBank/DDBJ databases">
        <title>The Genome Sequence of Loa loa.</title>
        <authorList>
            <consortium name="The Broad Institute Genome Sequencing Platform"/>
            <consortium name="Broad Institute Genome Sequencing Center for Infectious Disease"/>
            <person name="Nutman T.B."/>
            <person name="Fink D.L."/>
            <person name="Russ C."/>
            <person name="Young S."/>
            <person name="Zeng Q."/>
            <person name="Gargeya S."/>
            <person name="Alvarado L."/>
            <person name="Berlin A."/>
            <person name="Chapman S.B."/>
            <person name="Chen Z."/>
            <person name="Freedman E."/>
            <person name="Gellesch M."/>
            <person name="Goldberg J."/>
            <person name="Griggs A."/>
            <person name="Gujja S."/>
            <person name="Heilman E.R."/>
            <person name="Heiman D."/>
            <person name="Howarth C."/>
            <person name="Mehta T."/>
            <person name="Neiman D."/>
            <person name="Pearson M."/>
            <person name="Roberts A."/>
            <person name="Saif S."/>
            <person name="Shea T."/>
            <person name="Shenoy N."/>
            <person name="Sisk P."/>
            <person name="Stolte C."/>
            <person name="Sykes S."/>
            <person name="White J."/>
            <person name="Yandava C."/>
            <person name="Haas B."/>
            <person name="Henn M.R."/>
            <person name="Nusbaum C."/>
            <person name="Birren B."/>
        </authorList>
    </citation>
    <scope>NUCLEOTIDE SEQUENCE [LARGE SCALE GENOMIC DNA]</scope>
</reference>
<evidence type="ECO:0000256" key="1">
    <source>
        <dbReference type="SAM" id="MobiDB-lite"/>
    </source>
</evidence>
<dbReference type="InParanoid" id="A0A1S0TII9"/>